<evidence type="ECO:0000313" key="10">
    <source>
        <dbReference type="WBParaSite" id="NBR_0000967701-mRNA-1"/>
    </source>
</evidence>
<protein>
    <recommendedName>
        <fullName evidence="1">glutathione transferase</fullName>
        <ecNumber evidence="1">2.5.1.18</ecNumber>
    </recommendedName>
    <alternativeName>
        <fullName evidence="5">GST class-sigma</fullName>
    </alternativeName>
</protein>
<organism evidence="10">
    <name type="scientific">Nippostrongylus brasiliensis</name>
    <name type="common">Rat hookworm</name>
    <dbReference type="NCBI Taxonomy" id="27835"/>
    <lineage>
        <taxon>Eukaryota</taxon>
        <taxon>Metazoa</taxon>
        <taxon>Ecdysozoa</taxon>
        <taxon>Nematoda</taxon>
        <taxon>Chromadorea</taxon>
        <taxon>Rhabditida</taxon>
        <taxon>Rhabditina</taxon>
        <taxon>Rhabditomorpha</taxon>
        <taxon>Strongyloidea</taxon>
        <taxon>Heligmosomidae</taxon>
        <taxon>Nippostrongylus</taxon>
    </lineage>
</organism>
<dbReference type="InterPro" id="IPR036282">
    <property type="entry name" value="Glutathione-S-Trfase_C_sf"/>
</dbReference>
<dbReference type="InterPro" id="IPR040079">
    <property type="entry name" value="Glutathione_S-Trfase"/>
</dbReference>
<dbReference type="EC" id="2.5.1.18" evidence="1"/>
<dbReference type="SUPFAM" id="SSF52833">
    <property type="entry name" value="Thioredoxin-like"/>
    <property type="match status" value="1"/>
</dbReference>
<keyword evidence="2" id="KW-0808">Transferase</keyword>
<keyword evidence="9" id="KW-1185">Reference proteome</keyword>
<dbReference type="GO" id="GO:0005737">
    <property type="term" value="C:cytoplasm"/>
    <property type="evidence" value="ECO:0007669"/>
    <property type="project" value="UniProtKB-ARBA"/>
</dbReference>
<sequence length="211" mass="24356">MVNYRLKYFNGRGLGEIPRQLFILADQPFEDVRVTEEEFVILKPTLPFGQLPLLEFDDHRLAQSKSICRYLARAFGFAGIDLFESAVIDSLADQQVDYCNEIKPWYVAHVHAKPGDASDGLDQLKNDVLLPARDRFLGFITRFLKQNADNGYLVGNKVSWVDLLISEHTFDLSKRVPEYLDGFLEVKAHMEKIHQIPQIKNWLDTRPETIF</sequence>
<dbReference type="SFLD" id="SFLDG01205">
    <property type="entry name" value="AMPS.1"/>
    <property type="match status" value="1"/>
</dbReference>
<feature type="domain" description="GST N-terminal" evidence="6">
    <location>
        <begin position="2"/>
        <end position="79"/>
    </location>
</feature>
<dbReference type="Proteomes" id="UP000271162">
    <property type="component" value="Unassembled WGS sequence"/>
</dbReference>
<dbReference type="OrthoDB" id="414243at2759"/>
<dbReference type="PANTHER" id="PTHR11571">
    <property type="entry name" value="GLUTATHIONE S-TRANSFERASE"/>
    <property type="match status" value="1"/>
</dbReference>
<dbReference type="FunFam" id="1.20.1050.10:FF:000031">
    <property type="entry name" value="Glutathione S-Transferase"/>
    <property type="match status" value="1"/>
</dbReference>
<dbReference type="SFLD" id="SFLDG00363">
    <property type="entry name" value="AMPS_(cytGST):_Alpha-__Mu-__Pi"/>
    <property type="match status" value="1"/>
</dbReference>
<evidence type="ECO:0000259" key="6">
    <source>
        <dbReference type="PROSITE" id="PS50404"/>
    </source>
</evidence>
<comment type="catalytic activity">
    <reaction evidence="4">
        <text>RX + glutathione = an S-substituted glutathione + a halide anion + H(+)</text>
        <dbReference type="Rhea" id="RHEA:16437"/>
        <dbReference type="ChEBI" id="CHEBI:15378"/>
        <dbReference type="ChEBI" id="CHEBI:16042"/>
        <dbReference type="ChEBI" id="CHEBI:17792"/>
        <dbReference type="ChEBI" id="CHEBI:57925"/>
        <dbReference type="ChEBI" id="CHEBI:90779"/>
        <dbReference type="EC" id="2.5.1.18"/>
    </reaction>
</comment>
<evidence type="ECO:0000256" key="1">
    <source>
        <dbReference type="ARBA" id="ARBA00012452"/>
    </source>
</evidence>
<dbReference type="OMA" id="IRIPMAD"/>
<dbReference type="InterPro" id="IPR036249">
    <property type="entry name" value="Thioredoxin-like_sf"/>
</dbReference>
<evidence type="ECO:0000256" key="4">
    <source>
        <dbReference type="ARBA" id="ARBA00047960"/>
    </source>
</evidence>
<dbReference type="InterPro" id="IPR004045">
    <property type="entry name" value="Glutathione_S-Trfase_N"/>
</dbReference>
<comment type="similarity">
    <text evidence="3">Belongs to the GST superfamily. Sigma family.</text>
</comment>
<dbReference type="Pfam" id="PF02798">
    <property type="entry name" value="GST_N"/>
    <property type="match status" value="1"/>
</dbReference>
<evidence type="ECO:0000256" key="2">
    <source>
        <dbReference type="ARBA" id="ARBA00022679"/>
    </source>
</evidence>
<accession>A0A0N4Y1Z4</accession>
<dbReference type="InterPro" id="IPR010987">
    <property type="entry name" value="Glutathione-S-Trfase_C-like"/>
</dbReference>
<evidence type="ECO:0000256" key="5">
    <source>
        <dbReference type="ARBA" id="ARBA00078118"/>
    </source>
</evidence>
<evidence type="ECO:0000313" key="9">
    <source>
        <dbReference type="Proteomes" id="UP000271162"/>
    </source>
</evidence>
<dbReference type="PROSITE" id="PS50404">
    <property type="entry name" value="GST_NTER"/>
    <property type="match status" value="1"/>
</dbReference>
<dbReference type="EMBL" id="UYSL01020177">
    <property type="protein sequence ID" value="VDL73267.1"/>
    <property type="molecule type" value="Genomic_DNA"/>
</dbReference>
<reference evidence="8 9" key="2">
    <citation type="submission" date="2018-11" db="EMBL/GenBank/DDBJ databases">
        <authorList>
            <consortium name="Pathogen Informatics"/>
        </authorList>
    </citation>
    <scope>NUCLEOTIDE SEQUENCE [LARGE SCALE GENOMIC DNA]</scope>
</reference>
<dbReference type="GO" id="GO:0004602">
    <property type="term" value="F:glutathione peroxidase activity"/>
    <property type="evidence" value="ECO:0007669"/>
    <property type="project" value="UniProtKB-ARBA"/>
</dbReference>
<dbReference type="Pfam" id="PF14497">
    <property type="entry name" value="GST_C_3"/>
    <property type="match status" value="1"/>
</dbReference>
<dbReference type="AlphaFoldDB" id="A0A0N4Y1Z4"/>
<dbReference type="Gene3D" id="3.40.30.10">
    <property type="entry name" value="Glutaredoxin"/>
    <property type="match status" value="1"/>
</dbReference>
<dbReference type="CDD" id="cd03192">
    <property type="entry name" value="GST_C_Sigma_like"/>
    <property type="match status" value="1"/>
</dbReference>
<dbReference type="PANTHER" id="PTHR11571:SF224">
    <property type="entry name" value="HEMATOPOIETIC PROSTAGLANDIN D SYNTHASE"/>
    <property type="match status" value="1"/>
</dbReference>
<evidence type="ECO:0000259" key="7">
    <source>
        <dbReference type="PROSITE" id="PS50405"/>
    </source>
</evidence>
<name>A0A0N4Y1Z4_NIPBR</name>
<evidence type="ECO:0000313" key="8">
    <source>
        <dbReference type="EMBL" id="VDL73267.1"/>
    </source>
</evidence>
<dbReference type="GO" id="GO:0004364">
    <property type="term" value="F:glutathione transferase activity"/>
    <property type="evidence" value="ECO:0007669"/>
    <property type="project" value="UniProtKB-EC"/>
</dbReference>
<dbReference type="InterPro" id="IPR004046">
    <property type="entry name" value="GST_C"/>
</dbReference>
<dbReference type="FunFam" id="3.40.30.10:FF:000035">
    <property type="entry name" value="hematopoietic prostaglandin D synthase"/>
    <property type="match status" value="1"/>
</dbReference>
<dbReference type="SUPFAM" id="SSF47616">
    <property type="entry name" value="GST C-terminal domain-like"/>
    <property type="match status" value="1"/>
</dbReference>
<dbReference type="CDD" id="cd03039">
    <property type="entry name" value="GST_N_Sigma_like"/>
    <property type="match status" value="1"/>
</dbReference>
<dbReference type="PROSITE" id="PS50405">
    <property type="entry name" value="GST_CTER"/>
    <property type="match status" value="1"/>
</dbReference>
<dbReference type="WBParaSite" id="NBR_0000967701-mRNA-1">
    <property type="protein sequence ID" value="NBR_0000967701-mRNA-1"/>
    <property type="gene ID" value="NBR_0000967701"/>
</dbReference>
<dbReference type="Gene3D" id="1.20.1050.10">
    <property type="match status" value="1"/>
</dbReference>
<reference evidence="10" key="1">
    <citation type="submission" date="2017-02" db="UniProtKB">
        <authorList>
            <consortium name="WormBaseParasite"/>
        </authorList>
    </citation>
    <scope>IDENTIFICATION</scope>
</reference>
<dbReference type="InterPro" id="IPR050213">
    <property type="entry name" value="GST_superfamily"/>
</dbReference>
<evidence type="ECO:0000256" key="3">
    <source>
        <dbReference type="ARBA" id="ARBA00038317"/>
    </source>
</evidence>
<dbReference type="GO" id="GO:0006749">
    <property type="term" value="P:glutathione metabolic process"/>
    <property type="evidence" value="ECO:0007669"/>
    <property type="project" value="TreeGrafter"/>
</dbReference>
<dbReference type="STRING" id="27835.A0A0N4Y1Z4"/>
<proteinExistence type="inferred from homology"/>
<gene>
    <name evidence="8" type="ORF">NBR_LOCUS9678</name>
</gene>
<feature type="domain" description="GST C-terminal" evidence="7">
    <location>
        <begin position="81"/>
        <end position="211"/>
    </location>
</feature>
<dbReference type="SFLD" id="SFLDS00019">
    <property type="entry name" value="Glutathione_Transferase_(cytos"/>
    <property type="match status" value="1"/>
</dbReference>